<keyword evidence="6" id="KW-1185">Reference proteome</keyword>
<dbReference type="Gene3D" id="2.40.10.120">
    <property type="match status" value="1"/>
</dbReference>
<evidence type="ECO:0000256" key="3">
    <source>
        <dbReference type="SAM" id="SignalP"/>
    </source>
</evidence>
<dbReference type="GO" id="GO:0006508">
    <property type="term" value="P:proteolysis"/>
    <property type="evidence" value="ECO:0007669"/>
    <property type="project" value="UniProtKB-KW"/>
</dbReference>
<feature type="chain" id="PRO_5041212438" evidence="3">
    <location>
        <begin position="22"/>
        <end position="467"/>
    </location>
</feature>
<organism evidence="5 6">
    <name type="scientific">Limobrevibacterium gyesilva</name>
    <dbReference type="NCBI Taxonomy" id="2991712"/>
    <lineage>
        <taxon>Bacteria</taxon>
        <taxon>Pseudomonadati</taxon>
        <taxon>Pseudomonadota</taxon>
        <taxon>Alphaproteobacteria</taxon>
        <taxon>Acetobacterales</taxon>
        <taxon>Acetobacteraceae</taxon>
        <taxon>Limobrevibacterium</taxon>
    </lineage>
</organism>
<feature type="signal peptide" evidence="3">
    <location>
        <begin position="1"/>
        <end position="21"/>
    </location>
</feature>
<dbReference type="InterPro" id="IPR051201">
    <property type="entry name" value="Chloro_Bact_Ser_Proteases"/>
</dbReference>
<dbReference type="Pfam" id="PF13365">
    <property type="entry name" value="Trypsin_2"/>
    <property type="match status" value="1"/>
</dbReference>
<dbReference type="PANTHER" id="PTHR43343:SF3">
    <property type="entry name" value="PROTEASE DO-LIKE 8, CHLOROPLASTIC"/>
    <property type="match status" value="1"/>
</dbReference>
<dbReference type="SMART" id="SM00228">
    <property type="entry name" value="PDZ"/>
    <property type="match status" value="2"/>
</dbReference>
<dbReference type="Gene3D" id="2.30.42.10">
    <property type="match status" value="2"/>
</dbReference>
<dbReference type="Proteomes" id="UP001165679">
    <property type="component" value="Unassembled WGS sequence"/>
</dbReference>
<dbReference type="InterPro" id="IPR036034">
    <property type="entry name" value="PDZ_sf"/>
</dbReference>
<feature type="domain" description="PDZ" evidence="4">
    <location>
        <begin position="245"/>
        <end position="336"/>
    </location>
</feature>
<protein>
    <submittedName>
        <fullName evidence="5">Trypsin-like peptidase domain-containing protein</fullName>
    </submittedName>
</protein>
<comment type="caution">
    <text evidence="5">The sequence shown here is derived from an EMBL/GenBank/DDBJ whole genome shotgun (WGS) entry which is preliminary data.</text>
</comment>
<evidence type="ECO:0000256" key="1">
    <source>
        <dbReference type="ARBA" id="ARBA00022670"/>
    </source>
</evidence>
<gene>
    <name evidence="5" type="ORF">OL599_19835</name>
</gene>
<evidence type="ECO:0000256" key="2">
    <source>
        <dbReference type="ARBA" id="ARBA00022801"/>
    </source>
</evidence>
<dbReference type="PANTHER" id="PTHR43343">
    <property type="entry name" value="PEPTIDASE S12"/>
    <property type="match status" value="1"/>
</dbReference>
<keyword evidence="1" id="KW-0645">Protease</keyword>
<reference evidence="5" key="1">
    <citation type="submission" date="2022-09" db="EMBL/GenBank/DDBJ databases">
        <title>Rhodovastum sp. nov. RN2-1 isolated from soil in Seongnam, South Korea.</title>
        <authorList>
            <person name="Le N.T."/>
        </authorList>
    </citation>
    <scope>NUCLEOTIDE SEQUENCE</scope>
    <source>
        <strain evidence="5">RN2-1</strain>
    </source>
</reference>
<dbReference type="AlphaFoldDB" id="A0AA42CJE4"/>
<dbReference type="InterPro" id="IPR001940">
    <property type="entry name" value="Peptidase_S1C"/>
</dbReference>
<evidence type="ECO:0000313" key="5">
    <source>
        <dbReference type="EMBL" id="MCW3476822.1"/>
    </source>
</evidence>
<sequence length="467" mass="48739">MRRPRFLTFLSAVAIVVMALAAMLPDAAASRDVGGYSDLAATLLPPVVNIATVKVVQMPKQAPAVQAGLTDTRRVRSLGSGVIIDPSGIIVTNRHVIEGAVRISVTLQDNTQYRARVLSRGGLTDLAVLKVEADFPLPTATFGNSDQVRIGDSVLAIGNPLGLGGSVSSGIVSALNRDIRSSMFDDFIQTDAAINPGNSGGPLFNNRGEVIGINTAIYTQGDASGSIGLGFAMPSNDVKWVVDRLLQFGEVRAGSIGVRMQQVTPELADALELRAARGGLVAGLDKDGPASKARIAEGDVILAYNGVAVQDIRQLARNIGMTEAGTTVPVLIWRNGRSISVSVTAGQLPGGPMEEAMQAAVGDGKPVAFELGLRLATVNDQARDTYKLAPDQAGVVVLDVAPAGAAADAGLNPGDVITRIAQTPVTVPAEVERLVDDARAQRRRYALFLVQGPDGARWVPVPLADQP</sequence>
<dbReference type="GO" id="GO:0004252">
    <property type="term" value="F:serine-type endopeptidase activity"/>
    <property type="evidence" value="ECO:0007669"/>
    <property type="project" value="InterPro"/>
</dbReference>
<dbReference type="Pfam" id="PF13180">
    <property type="entry name" value="PDZ_2"/>
    <property type="match status" value="2"/>
</dbReference>
<dbReference type="PROSITE" id="PS50106">
    <property type="entry name" value="PDZ"/>
    <property type="match status" value="2"/>
</dbReference>
<dbReference type="PRINTS" id="PR00834">
    <property type="entry name" value="PROTEASES2C"/>
</dbReference>
<keyword evidence="2" id="KW-0378">Hydrolase</keyword>
<accession>A0AA42CJE4</accession>
<evidence type="ECO:0000313" key="6">
    <source>
        <dbReference type="Proteomes" id="UP001165679"/>
    </source>
</evidence>
<dbReference type="InterPro" id="IPR001478">
    <property type="entry name" value="PDZ"/>
</dbReference>
<keyword evidence="3" id="KW-0732">Signal</keyword>
<feature type="domain" description="PDZ" evidence="4">
    <location>
        <begin position="370"/>
        <end position="453"/>
    </location>
</feature>
<dbReference type="EMBL" id="JAPDNT010000024">
    <property type="protein sequence ID" value="MCW3476822.1"/>
    <property type="molecule type" value="Genomic_DNA"/>
</dbReference>
<dbReference type="SUPFAM" id="SSF50156">
    <property type="entry name" value="PDZ domain-like"/>
    <property type="match status" value="2"/>
</dbReference>
<name>A0AA42CJE4_9PROT</name>
<reference evidence="5" key="2">
    <citation type="submission" date="2022-10" db="EMBL/GenBank/DDBJ databases">
        <authorList>
            <person name="Trinh H.N."/>
        </authorList>
    </citation>
    <scope>NUCLEOTIDE SEQUENCE</scope>
    <source>
        <strain evidence="5">RN2-1</strain>
    </source>
</reference>
<dbReference type="InterPro" id="IPR009003">
    <property type="entry name" value="Peptidase_S1_PA"/>
</dbReference>
<evidence type="ECO:0000259" key="4">
    <source>
        <dbReference type="PROSITE" id="PS50106"/>
    </source>
</evidence>
<proteinExistence type="predicted"/>
<dbReference type="SUPFAM" id="SSF50494">
    <property type="entry name" value="Trypsin-like serine proteases"/>
    <property type="match status" value="1"/>
</dbReference>
<dbReference type="RefSeq" id="WP_264715659.1">
    <property type="nucleotide sequence ID" value="NZ_JAPDNT010000024.1"/>
</dbReference>